<evidence type="ECO:0000256" key="17">
    <source>
        <dbReference type="HAMAP-Rule" id="MF_01965"/>
    </source>
</evidence>
<evidence type="ECO:0000256" key="11">
    <source>
        <dbReference type="ARBA" id="ARBA00023235"/>
    </source>
</evidence>
<dbReference type="PROSITE" id="PS51383">
    <property type="entry name" value="YJEF_C_3"/>
    <property type="match status" value="1"/>
</dbReference>
<dbReference type="InterPro" id="IPR029056">
    <property type="entry name" value="Ribokinase-like"/>
</dbReference>
<keyword evidence="8 17" id="KW-0521">NADP</keyword>
<comment type="similarity">
    <text evidence="17">Belongs to the NnrD/CARKD family.</text>
</comment>
<feature type="binding site" evidence="17">
    <location>
        <position position="271"/>
    </location>
    <ligand>
        <name>(6S)-NADPHX</name>
        <dbReference type="ChEBI" id="CHEBI:64076"/>
    </ligand>
</feature>
<dbReference type="GO" id="GO:0005524">
    <property type="term" value="F:ATP binding"/>
    <property type="evidence" value="ECO:0007669"/>
    <property type="project" value="UniProtKB-UniRule"/>
</dbReference>
<feature type="binding site" evidence="18">
    <location>
        <begin position="61"/>
        <end position="65"/>
    </location>
    <ligand>
        <name>(6S)-NADPHX</name>
        <dbReference type="ChEBI" id="CHEBI:64076"/>
    </ligand>
</feature>
<gene>
    <name evidence="17" type="primary">nnrD</name>
    <name evidence="18" type="synonym">nnrE</name>
    <name evidence="22" type="ORF">TTHT_0848</name>
</gene>
<feature type="binding site" evidence="18">
    <location>
        <position position="135"/>
    </location>
    <ligand>
        <name>K(+)</name>
        <dbReference type="ChEBI" id="CHEBI:29103"/>
    </ligand>
</feature>
<feature type="binding site" evidence="18">
    <location>
        <position position="169"/>
    </location>
    <ligand>
        <name>(6S)-NADPHX</name>
        <dbReference type="ChEBI" id="CHEBI:64076"/>
    </ligand>
</feature>
<comment type="function">
    <text evidence="18">Catalyzes the epimerization of the S- and R-forms of NAD(P)HX, a damaged form of NAD(P)H that is a result of enzymatic or heat-dependent hydration. This is a prerequisite for the S-specific NAD(P)H-hydrate dehydratase to allow the repair of both epimers of NAD(P)HX.</text>
</comment>
<comment type="catalytic activity">
    <reaction evidence="1 18 19">
        <text>(6R)-NADHX = (6S)-NADHX</text>
        <dbReference type="Rhea" id="RHEA:32215"/>
        <dbReference type="ChEBI" id="CHEBI:64074"/>
        <dbReference type="ChEBI" id="CHEBI:64075"/>
        <dbReference type="EC" id="5.1.99.6"/>
    </reaction>
</comment>
<evidence type="ECO:0000256" key="2">
    <source>
        <dbReference type="ARBA" id="ARBA00000909"/>
    </source>
</evidence>
<feature type="binding site" evidence="17">
    <location>
        <begin position="423"/>
        <end position="427"/>
    </location>
    <ligand>
        <name>AMP</name>
        <dbReference type="ChEBI" id="CHEBI:456215"/>
    </ligand>
</feature>
<dbReference type="GO" id="GO:0046872">
    <property type="term" value="F:metal ion binding"/>
    <property type="evidence" value="ECO:0007669"/>
    <property type="project" value="UniProtKB-UniRule"/>
</dbReference>
<feature type="binding site" evidence="17">
    <location>
        <position position="335"/>
    </location>
    <ligand>
        <name>(6S)-NADPHX</name>
        <dbReference type="ChEBI" id="CHEBI:64076"/>
    </ligand>
</feature>
<dbReference type="PANTHER" id="PTHR12592">
    <property type="entry name" value="ATP-DEPENDENT (S)-NAD(P)H-HYDRATE DEHYDRATASE FAMILY MEMBER"/>
    <property type="match status" value="1"/>
</dbReference>
<dbReference type="PANTHER" id="PTHR12592:SF0">
    <property type="entry name" value="ATP-DEPENDENT (S)-NAD(P)H-HYDRATE DEHYDRATASE"/>
    <property type="match status" value="1"/>
</dbReference>
<evidence type="ECO:0000256" key="4">
    <source>
        <dbReference type="ARBA" id="ARBA00009524"/>
    </source>
</evidence>
<dbReference type="GO" id="GO:0046496">
    <property type="term" value="P:nicotinamide nucleotide metabolic process"/>
    <property type="evidence" value="ECO:0007669"/>
    <property type="project" value="UniProtKB-UniRule"/>
</dbReference>
<dbReference type="GO" id="GO:0110051">
    <property type="term" value="P:metabolite repair"/>
    <property type="evidence" value="ECO:0007669"/>
    <property type="project" value="TreeGrafter"/>
</dbReference>
<dbReference type="KEGG" id="thyd:TTHT_0848"/>
<comment type="cofactor">
    <cofactor evidence="18 19">
        <name>K(+)</name>
        <dbReference type="ChEBI" id="CHEBI:29103"/>
    </cofactor>
    <text evidence="18 19">Binds 1 potassium ion per subunit.</text>
</comment>
<comment type="catalytic activity">
    <reaction evidence="15 17 19">
        <text>(6S)-NADHX + ADP = AMP + phosphate + NADH + H(+)</text>
        <dbReference type="Rhea" id="RHEA:32223"/>
        <dbReference type="ChEBI" id="CHEBI:15378"/>
        <dbReference type="ChEBI" id="CHEBI:43474"/>
        <dbReference type="ChEBI" id="CHEBI:57945"/>
        <dbReference type="ChEBI" id="CHEBI:64074"/>
        <dbReference type="ChEBI" id="CHEBI:456215"/>
        <dbReference type="ChEBI" id="CHEBI:456216"/>
        <dbReference type="EC" id="4.2.1.136"/>
    </reaction>
</comment>
<evidence type="ECO:0000256" key="5">
    <source>
        <dbReference type="ARBA" id="ARBA00022723"/>
    </source>
</evidence>
<feature type="binding site" evidence="17">
    <location>
        <position position="451"/>
    </location>
    <ligand>
        <name>AMP</name>
        <dbReference type="ChEBI" id="CHEBI:456215"/>
    </ligand>
</feature>
<evidence type="ECO:0000256" key="7">
    <source>
        <dbReference type="ARBA" id="ARBA00022840"/>
    </source>
</evidence>
<feature type="domain" description="YjeF N-terminal" evidence="21">
    <location>
        <begin position="10"/>
        <end position="226"/>
    </location>
</feature>
<dbReference type="GO" id="GO:0052855">
    <property type="term" value="F:ADP-dependent NAD(P)H-hydrate dehydratase activity"/>
    <property type="evidence" value="ECO:0007669"/>
    <property type="project" value="UniProtKB-UniRule"/>
</dbReference>
<comment type="similarity">
    <text evidence="3 19">In the N-terminal section; belongs to the NnrE/AIBP family.</text>
</comment>
<evidence type="ECO:0000256" key="3">
    <source>
        <dbReference type="ARBA" id="ARBA00006001"/>
    </source>
</evidence>
<evidence type="ECO:0000313" key="22">
    <source>
        <dbReference type="EMBL" id="BBB32410.1"/>
    </source>
</evidence>
<comment type="function">
    <text evidence="14 19">Bifunctional enzyme that catalyzes the epimerization of the S- and R-forms of NAD(P)HX and the dehydration of the S-form of NAD(P)HX at the expense of ADP, which is converted to AMP. This allows the repair of both epimers of NAD(P)HX, a damaged form of NAD(P)H that is a result of enzymatic or heat-dependent hydration.</text>
</comment>
<dbReference type="EC" id="5.1.99.6" evidence="19"/>
<comment type="function">
    <text evidence="17">Catalyzes the dehydration of the S-form of NAD(P)HX at the expense of ADP, which is converted to AMP. Together with NAD(P)HX epimerase, which catalyzes the epimerization of the S- and R-forms, the enzyme allows the repair of both epimers of NAD(P)HX, a damaged form of NAD(P)H that is a result of enzymatic or heat-dependent hydration.</text>
</comment>
<dbReference type="PIRSF" id="PIRSF017184">
    <property type="entry name" value="Nnr"/>
    <property type="match status" value="1"/>
</dbReference>
<dbReference type="HAMAP" id="MF_01965">
    <property type="entry name" value="NADHX_dehydratase"/>
    <property type="match status" value="1"/>
</dbReference>
<name>A0A7R6SYA0_9BACT</name>
<evidence type="ECO:0000256" key="8">
    <source>
        <dbReference type="ARBA" id="ARBA00022857"/>
    </source>
</evidence>
<keyword evidence="12 17" id="KW-0456">Lyase</keyword>
<dbReference type="CDD" id="cd01171">
    <property type="entry name" value="YXKO-related"/>
    <property type="match status" value="1"/>
</dbReference>
<organism evidence="22 23">
    <name type="scientific">Thermotomaculum hydrothermale</name>
    <dbReference type="NCBI Taxonomy" id="981385"/>
    <lineage>
        <taxon>Bacteria</taxon>
        <taxon>Pseudomonadati</taxon>
        <taxon>Acidobacteriota</taxon>
        <taxon>Holophagae</taxon>
        <taxon>Thermotomaculales</taxon>
        <taxon>Thermotomaculaceae</taxon>
        <taxon>Thermotomaculum</taxon>
    </lineage>
</organism>
<dbReference type="EC" id="4.2.1.136" evidence="19"/>
<evidence type="ECO:0000259" key="21">
    <source>
        <dbReference type="PROSITE" id="PS51385"/>
    </source>
</evidence>
<dbReference type="SUPFAM" id="SSF64153">
    <property type="entry name" value="YjeF N-terminal domain-like"/>
    <property type="match status" value="1"/>
</dbReference>
<dbReference type="NCBIfam" id="TIGR00197">
    <property type="entry name" value="yjeF_nterm"/>
    <property type="match status" value="1"/>
</dbReference>
<dbReference type="AlphaFoldDB" id="A0A7R6SYA0"/>
<evidence type="ECO:0000256" key="15">
    <source>
        <dbReference type="ARBA" id="ARBA00048238"/>
    </source>
</evidence>
<comment type="subunit">
    <text evidence="17">Homotetramer.</text>
</comment>
<dbReference type="InterPro" id="IPR036652">
    <property type="entry name" value="YjeF_N_dom_sf"/>
</dbReference>
<keyword evidence="9 18" id="KW-0630">Potassium</keyword>
<keyword evidence="23" id="KW-1185">Reference proteome</keyword>
<evidence type="ECO:0000256" key="19">
    <source>
        <dbReference type="PIRNR" id="PIRNR017184"/>
    </source>
</evidence>
<feature type="domain" description="YjeF C-terminal" evidence="20">
    <location>
        <begin position="236"/>
        <end position="511"/>
    </location>
</feature>
<evidence type="ECO:0000256" key="12">
    <source>
        <dbReference type="ARBA" id="ARBA00023239"/>
    </source>
</evidence>
<feature type="binding site" evidence="18">
    <location>
        <begin position="139"/>
        <end position="145"/>
    </location>
    <ligand>
        <name>(6S)-NADPHX</name>
        <dbReference type="ChEBI" id="CHEBI:64076"/>
    </ligand>
</feature>
<keyword evidence="6 17" id="KW-0547">Nucleotide-binding</keyword>
<accession>A0A7R6SYA0</accession>
<dbReference type="EMBL" id="AP017470">
    <property type="protein sequence ID" value="BBB32410.1"/>
    <property type="molecule type" value="Genomic_DNA"/>
</dbReference>
<sequence length="513" mass="55955">MRVVVDSIRMREADRLTIEMLNSNGIILMEHAGTACVRELEKEFGRRLIEKKVLCIAGKGNNGGDAIVVARQLKSKGVNVKLILLAKPDDYKGDARFQLEIIRNYPVEIEVIDKDRSDGLEVFRKNLSESDIVVDGIFGTGLSKPVEGFYRKIIDAINNDFNGFVLSVDIPSGLFADKSTDIYSHIKANLTVTFGKIKPCHVLYPASKSCGRVVEDWITIPDFVFEKVGEYFYLIGKDDIKPLKKDFPPDSHKGTFGHAGIISGEKGKLGASILASFAALKSGCGLSTVYIEESDYPFVSSFYPEVMFYLAKVKNSDDFLTEFLNTKSAVLIGQGLGVGEYQKSLVKKVIKLFDKPIVFDADVFKNFTVDEFAEYTKGKEIVLTPHPGEMSSFTGYSTKEIQENRIEVAKEVSLKTGAVVVLKGYQTVIANREKVFVNTTGTSALGTAGSGDVLGGIITSLICQGYSLINAVLLGVISHGLAGEIAENAEGREGVTAGSLIDKISKALNYGIE</sequence>
<feature type="binding site" evidence="18">
    <location>
        <position position="62"/>
    </location>
    <ligand>
        <name>K(+)</name>
        <dbReference type="ChEBI" id="CHEBI:29103"/>
    </ligand>
</feature>
<comment type="catalytic activity">
    <reaction evidence="16 17 19">
        <text>(6S)-NADPHX + ADP = AMP + phosphate + NADPH + H(+)</text>
        <dbReference type="Rhea" id="RHEA:32235"/>
        <dbReference type="ChEBI" id="CHEBI:15378"/>
        <dbReference type="ChEBI" id="CHEBI:43474"/>
        <dbReference type="ChEBI" id="CHEBI:57783"/>
        <dbReference type="ChEBI" id="CHEBI:64076"/>
        <dbReference type="ChEBI" id="CHEBI:456215"/>
        <dbReference type="ChEBI" id="CHEBI:456216"/>
        <dbReference type="EC" id="4.2.1.136"/>
    </reaction>
</comment>
<dbReference type="SUPFAM" id="SSF53613">
    <property type="entry name" value="Ribokinase-like"/>
    <property type="match status" value="1"/>
</dbReference>
<dbReference type="Gene3D" id="3.40.50.10260">
    <property type="entry name" value="YjeF N-terminal domain"/>
    <property type="match status" value="1"/>
</dbReference>
<dbReference type="GO" id="GO:0052856">
    <property type="term" value="F:NAD(P)HX epimerase activity"/>
    <property type="evidence" value="ECO:0007669"/>
    <property type="project" value="UniProtKB-UniRule"/>
</dbReference>
<dbReference type="RefSeq" id="WP_201328757.1">
    <property type="nucleotide sequence ID" value="NZ_AP017470.1"/>
</dbReference>
<evidence type="ECO:0000256" key="6">
    <source>
        <dbReference type="ARBA" id="ARBA00022741"/>
    </source>
</evidence>
<dbReference type="Pfam" id="PF03853">
    <property type="entry name" value="YjeF_N"/>
    <property type="match status" value="1"/>
</dbReference>
<dbReference type="PROSITE" id="PS51385">
    <property type="entry name" value="YJEF_N"/>
    <property type="match status" value="1"/>
</dbReference>
<evidence type="ECO:0000259" key="20">
    <source>
        <dbReference type="PROSITE" id="PS51383"/>
    </source>
</evidence>
<comment type="similarity">
    <text evidence="18">Belongs to the NnrE/AIBP family.</text>
</comment>
<keyword evidence="13" id="KW-0511">Multifunctional enzyme</keyword>
<evidence type="ECO:0000313" key="23">
    <source>
        <dbReference type="Proteomes" id="UP000595564"/>
    </source>
</evidence>
<proteinExistence type="inferred from homology"/>
<evidence type="ECO:0000256" key="1">
    <source>
        <dbReference type="ARBA" id="ARBA00000013"/>
    </source>
</evidence>
<keyword evidence="11 18" id="KW-0413">Isomerase</keyword>
<evidence type="ECO:0000256" key="16">
    <source>
        <dbReference type="ARBA" id="ARBA00049209"/>
    </source>
</evidence>
<evidence type="ECO:0000256" key="13">
    <source>
        <dbReference type="ARBA" id="ARBA00023268"/>
    </source>
</evidence>
<dbReference type="Proteomes" id="UP000595564">
    <property type="component" value="Chromosome"/>
</dbReference>
<evidence type="ECO:0000256" key="18">
    <source>
        <dbReference type="HAMAP-Rule" id="MF_01966"/>
    </source>
</evidence>
<feature type="binding site" evidence="18">
    <location>
        <position position="172"/>
    </location>
    <ligand>
        <name>K(+)</name>
        <dbReference type="ChEBI" id="CHEBI:29103"/>
    </ligand>
</feature>
<dbReference type="NCBIfam" id="TIGR00196">
    <property type="entry name" value="yjeF_cterm"/>
    <property type="match status" value="1"/>
</dbReference>
<evidence type="ECO:0000256" key="9">
    <source>
        <dbReference type="ARBA" id="ARBA00022958"/>
    </source>
</evidence>
<dbReference type="Pfam" id="PF01256">
    <property type="entry name" value="Carb_kinase"/>
    <property type="match status" value="1"/>
</dbReference>
<dbReference type="InterPro" id="IPR030677">
    <property type="entry name" value="Nnr"/>
</dbReference>
<keyword evidence="10 17" id="KW-0520">NAD</keyword>
<evidence type="ECO:0000256" key="14">
    <source>
        <dbReference type="ARBA" id="ARBA00025153"/>
    </source>
</evidence>
<dbReference type="HAMAP" id="MF_01966">
    <property type="entry name" value="NADHX_epimerase"/>
    <property type="match status" value="1"/>
</dbReference>
<keyword evidence="5 18" id="KW-0479">Metal-binding</keyword>
<comment type="similarity">
    <text evidence="4 19">In the C-terminal section; belongs to the NnrD/CARKD family.</text>
</comment>
<dbReference type="InterPro" id="IPR004443">
    <property type="entry name" value="YjeF_N_dom"/>
</dbReference>
<protein>
    <recommendedName>
        <fullName evidence="19">Bifunctional NAD(P)H-hydrate repair enzyme</fullName>
    </recommendedName>
    <alternativeName>
        <fullName evidence="19">Nicotinamide nucleotide repair protein</fullName>
    </alternativeName>
    <domain>
        <recommendedName>
            <fullName evidence="19">ADP-dependent (S)-NAD(P)H-hydrate dehydratase</fullName>
            <ecNumber evidence="19">4.2.1.136</ecNumber>
        </recommendedName>
        <alternativeName>
            <fullName evidence="19">ADP-dependent NAD(P)HX dehydratase</fullName>
        </alternativeName>
    </domain>
    <domain>
        <recommendedName>
            <fullName evidence="19">NAD(P)H-hydrate epimerase</fullName>
            <ecNumber evidence="19">5.1.99.6</ecNumber>
        </recommendedName>
    </domain>
</protein>
<keyword evidence="7 17" id="KW-0067">ATP-binding</keyword>
<dbReference type="InterPro" id="IPR000631">
    <property type="entry name" value="CARKD"/>
</dbReference>
<comment type="cofactor">
    <cofactor evidence="17">
        <name>Mg(2+)</name>
        <dbReference type="ChEBI" id="CHEBI:18420"/>
    </cofactor>
</comment>
<reference evidence="22 23" key="1">
    <citation type="journal article" date="2012" name="Extremophiles">
        <title>Thermotomaculum hydrothermale gen. nov., sp. nov., a novel heterotrophic thermophile within the phylum Acidobacteria from a deep-sea hydrothermal vent chimney in the Southern Okinawa Trough.</title>
        <authorList>
            <person name="Izumi H."/>
            <person name="Nunoura T."/>
            <person name="Miyazaki M."/>
            <person name="Mino S."/>
            <person name="Toki T."/>
            <person name="Takai K."/>
            <person name="Sako Y."/>
            <person name="Sawabe T."/>
            <person name="Nakagawa S."/>
        </authorList>
    </citation>
    <scope>NUCLEOTIDE SEQUENCE [LARGE SCALE GENOMIC DNA]</scope>
    <source>
        <strain evidence="22 23">AC55</strain>
    </source>
</reference>
<comment type="catalytic activity">
    <reaction evidence="2 18 19">
        <text>(6R)-NADPHX = (6S)-NADPHX</text>
        <dbReference type="Rhea" id="RHEA:32227"/>
        <dbReference type="ChEBI" id="CHEBI:64076"/>
        <dbReference type="ChEBI" id="CHEBI:64077"/>
        <dbReference type="EC" id="5.1.99.6"/>
    </reaction>
</comment>
<feature type="binding site" evidence="18">
    <location>
        <position position="150"/>
    </location>
    <ligand>
        <name>(6S)-NADPHX</name>
        <dbReference type="ChEBI" id="CHEBI:64076"/>
    </ligand>
</feature>
<evidence type="ECO:0000256" key="10">
    <source>
        <dbReference type="ARBA" id="ARBA00023027"/>
    </source>
</evidence>
<dbReference type="Gene3D" id="3.40.1190.20">
    <property type="match status" value="1"/>
</dbReference>
<feature type="binding site" evidence="17">
    <location>
        <position position="452"/>
    </location>
    <ligand>
        <name>(6S)-NADPHX</name>
        <dbReference type="ChEBI" id="CHEBI:64076"/>
    </ligand>
</feature>
<feature type="binding site" evidence="17">
    <location>
        <position position="386"/>
    </location>
    <ligand>
        <name>(6S)-NADPHX</name>
        <dbReference type="ChEBI" id="CHEBI:64076"/>
    </ligand>
</feature>